<dbReference type="OrthoDB" id="433309at2759"/>
<protein>
    <submittedName>
        <fullName evidence="2">Potassium voltage-gated channel protein Shal</fullName>
    </submittedName>
</protein>
<name>A0A226CWH2_FOLCA</name>
<organism evidence="2 3">
    <name type="scientific">Folsomia candida</name>
    <name type="common">Springtail</name>
    <dbReference type="NCBI Taxonomy" id="158441"/>
    <lineage>
        <taxon>Eukaryota</taxon>
        <taxon>Metazoa</taxon>
        <taxon>Ecdysozoa</taxon>
        <taxon>Arthropoda</taxon>
        <taxon>Hexapoda</taxon>
        <taxon>Collembola</taxon>
        <taxon>Entomobryomorpha</taxon>
        <taxon>Isotomoidea</taxon>
        <taxon>Isotomidae</taxon>
        <taxon>Proisotominae</taxon>
        <taxon>Folsomia</taxon>
    </lineage>
</organism>
<feature type="region of interest" description="Disordered" evidence="1">
    <location>
        <begin position="146"/>
        <end position="233"/>
    </location>
</feature>
<dbReference type="STRING" id="158441.A0A226CWH2"/>
<evidence type="ECO:0000313" key="3">
    <source>
        <dbReference type="Proteomes" id="UP000198287"/>
    </source>
</evidence>
<proteinExistence type="predicted"/>
<gene>
    <name evidence="2" type="ORF">Fcan01_28365</name>
</gene>
<feature type="compositionally biased region" description="Low complexity" evidence="1">
    <location>
        <begin position="176"/>
        <end position="196"/>
    </location>
</feature>
<sequence>MDVPYNGQPKRPGSPSPPPTPPPALRPASPGVGSDVRGGHPNGAATTLLQLCCPTRCCPQRYQVGSRYFGGNMTWGNTIQVLSTHILDMAASPASRGGAGPSTGGARDDRVVYVYSDKIEVRSQQKHSRDEIGSGDDPDELNDIQIRLKSDRPPSSIGTSSKKTPTDLPPSRQLNATTSSSSPVTSVTTALVTLPSPATVELESRTPSPKAVAGGASTSGGSSKQPIVRISTL</sequence>
<dbReference type="Proteomes" id="UP000198287">
    <property type="component" value="Unassembled WGS sequence"/>
</dbReference>
<evidence type="ECO:0000313" key="2">
    <source>
        <dbReference type="EMBL" id="OXA36868.1"/>
    </source>
</evidence>
<feature type="region of interest" description="Disordered" evidence="1">
    <location>
        <begin position="1"/>
        <end position="41"/>
    </location>
</feature>
<feature type="compositionally biased region" description="Pro residues" evidence="1">
    <location>
        <begin position="12"/>
        <end position="25"/>
    </location>
</feature>
<keyword evidence="3" id="KW-1185">Reference proteome</keyword>
<dbReference type="EMBL" id="LNIX01000070">
    <property type="protein sequence ID" value="OXA36868.1"/>
    <property type="molecule type" value="Genomic_DNA"/>
</dbReference>
<reference evidence="2 3" key="1">
    <citation type="submission" date="2015-12" db="EMBL/GenBank/DDBJ databases">
        <title>The genome of Folsomia candida.</title>
        <authorList>
            <person name="Faddeeva A."/>
            <person name="Derks M.F."/>
            <person name="Anvar Y."/>
            <person name="Smit S."/>
            <person name="Van Straalen N."/>
            <person name="Roelofs D."/>
        </authorList>
    </citation>
    <scope>NUCLEOTIDE SEQUENCE [LARGE SCALE GENOMIC DNA]</scope>
    <source>
        <strain evidence="2 3">VU population</strain>
        <tissue evidence="2">Whole body</tissue>
    </source>
</reference>
<feature type="region of interest" description="Disordered" evidence="1">
    <location>
        <begin position="122"/>
        <end position="141"/>
    </location>
</feature>
<dbReference type="AlphaFoldDB" id="A0A226CWH2"/>
<feature type="compositionally biased region" description="Low complexity" evidence="1">
    <location>
        <begin position="213"/>
        <end position="223"/>
    </location>
</feature>
<comment type="caution">
    <text evidence="2">The sequence shown here is derived from an EMBL/GenBank/DDBJ whole genome shotgun (WGS) entry which is preliminary data.</text>
</comment>
<evidence type="ECO:0000256" key="1">
    <source>
        <dbReference type="SAM" id="MobiDB-lite"/>
    </source>
</evidence>
<feature type="compositionally biased region" description="Basic and acidic residues" evidence="1">
    <location>
        <begin position="122"/>
        <end position="132"/>
    </location>
</feature>
<accession>A0A226CWH2</accession>